<dbReference type="EMBL" id="CACSLK010016728">
    <property type="protein sequence ID" value="CAA0818121.1"/>
    <property type="molecule type" value="Genomic_DNA"/>
</dbReference>
<proteinExistence type="predicted"/>
<evidence type="ECO:0000313" key="3">
    <source>
        <dbReference type="EMBL" id="CAA0818121.1"/>
    </source>
</evidence>
<comment type="caution">
    <text evidence="3">The sequence shown here is derived from an EMBL/GenBank/DDBJ whole genome shotgun (WGS) entry which is preliminary data.</text>
</comment>
<organism evidence="3 4">
    <name type="scientific">Striga hermonthica</name>
    <name type="common">Purple witchweed</name>
    <name type="synonym">Buchnera hermonthica</name>
    <dbReference type="NCBI Taxonomy" id="68872"/>
    <lineage>
        <taxon>Eukaryota</taxon>
        <taxon>Viridiplantae</taxon>
        <taxon>Streptophyta</taxon>
        <taxon>Embryophyta</taxon>
        <taxon>Tracheophyta</taxon>
        <taxon>Spermatophyta</taxon>
        <taxon>Magnoliopsida</taxon>
        <taxon>eudicotyledons</taxon>
        <taxon>Gunneridae</taxon>
        <taxon>Pentapetalae</taxon>
        <taxon>asterids</taxon>
        <taxon>lamiids</taxon>
        <taxon>Lamiales</taxon>
        <taxon>Orobanchaceae</taxon>
        <taxon>Buchnereae</taxon>
        <taxon>Striga</taxon>
    </lineage>
</organism>
<evidence type="ECO:0000256" key="1">
    <source>
        <dbReference type="SAM" id="MobiDB-lite"/>
    </source>
</evidence>
<dbReference type="PANTHER" id="PTHR33098">
    <property type="entry name" value="COTTON FIBER (DUF761)"/>
    <property type="match status" value="1"/>
</dbReference>
<dbReference type="AlphaFoldDB" id="A0A9N7MZX6"/>
<keyword evidence="2" id="KW-0812">Transmembrane</keyword>
<dbReference type="OrthoDB" id="1933168at2759"/>
<dbReference type="Pfam" id="PF05553">
    <property type="entry name" value="DUF761"/>
    <property type="match status" value="1"/>
</dbReference>
<dbReference type="Proteomes" id="UP001153555">
    <property type="component" value="Unassembled WGS sequence"/>
</dbReference>
<dbReference type="PANTHER" id="PTHR33098:SF76">
    <property type="entry name" value="DUF4408 DOMAIN-CONTAINING PROTEIN"/>
    <property type="match status" value="1"/>
</dbReference>
<gene>
    <name evidence="3" type="ORF">SHERM_17493</name>
</gene>
<reference evidence="3" key="1">
    <citation type="submission" date="2019-12" db="EMBL/GenBank/DDBJ databases">
        <authorList>
            <person name="Scholes J."/>
        </authorList>
    </citation>
    <scope>NUCLEOTIDE SEQUENCE</scope>
</reference>
<keyword evidence="2" id="KW-1133">Transmembrane helix</keyword>
<evidence type="ECO:0000313" key="4">
    <source>
        <dbReference type="Proteomes" id="UP001153555"/>
    </source>
</evidence>
<protein>
    <submittedName>
        <fullName evidence="3">Uncharacterized protein</fullName>
    </submittedName>
</protein>
<name>A0A9N7MZX6_STRHE</name>
<feature type="transmembrane region" description="Helical" evidence="2">
    <location>
        <begin position="28"/>
        <end position="45"/>
    </location>
</feature>
<accession>A0A9N7MZX6</accession>
<evidence type="ECO:0000256" key="2">
    <source>
        <dbReference type="SAM" id="Phobius"/>
    </source>
</evidence>
<sequence>MMPYYSSSEFVFSNLIEFWNSIKSVLSSHLYICIIINLCVLLILASSSSTFHQPEFEYQLQEQITTTNGSQNSESPPPSLPESSSTIFTTGSTFYQINNLDESSTRIRQNHTKQVTQKVLDMRRTKLYPPNDSTEHKPVEEINFSDEDNTMEATWRSITEGGKQRTKRKELKKSETWNVQLNVQRFNTEELVPSTPKWKELRKSETFNDSVSITCRGGLRRDPSTSLEEFNKQVEDFIKKFNDSMKLQRQESDQRFLDMMKRGI</sequence>
<feature type="region of interest" description="Disordered" evidence="1">
    <location>
        <begin position="65"/>
        <end position="84"/>
    </location>
</feature>
<keyword evidence="2" id="KW-0472">Membrane</keyword>
<keyword evidence="4" id="KW-1185">Reference proteome</keyword>
<dbReference type="InterPro" id="IPR008480">
    <property type="entry name" value="DUF761_pln"/>
</dbReference>